<dbReference type="EMBL" id="JACIUY010000042">
    <property type="protein sequence ID" value="MBB1085418.1"/>
    <property type="molecule type" value="Genomic_DNA"/>
</dbReference>
<dbReference type="EMBL" id="JACIUZ010000036">
    <property type="protein sequence ID" value="MBB1063166.1"/>
    <property type="molecule type" value="Genomic_DNA"/>
</dbReference>
<dbReference type="RefSeq" id="WP_182580245.1">
    <property type="nucleotide sequence ID" value="NZ_JACIUY010000042.1"/>
</dbReference>
<keyword evidence="3" id="KW-0238">DNA-binding</keyword>
<dbReference type="SUPFAM" id="SSF47598">
    <property type="entry name" value="Ribbon-helix-helix"/>
    <property type="match status" value="1"/>
</dbReference>
<evidence type="ECO:0000313" key="4">
    <source>
        <dbReference type="Proteomes" id="UP000518255"/>
    </source>
</evidence>
<evidence type="ECO:0000313" key="5">
    <source>
        <dbReference type="Proteomes" id="UP000544052"/>
    </source>
</evidence>
<dbReference type="InterPro" id="IPR010985">
    <property type="entry name" value="Ribbon_hlx_hlx"/>
</dbReference>
<evidence type="ECO:0000313" key="3">
    <source>
        <dbReference type="EMBL" id="MBB1085418.1"/>
    </source>
</evidence>
<comment type="caution">
    <text evidence="3">The sequence shown here is derived from an EMBL/GenBank/DDBJ whole genome shotgun (WGS) entry which is preliminary data.</text>
</comment>
<accession>A0A7W3TY37</accession>
<protein>
    <submittedName>
        <fullName evidence="3">Arc family DNA-binding protein</fullName>
    </submittedName>
</protein>
<gene>
    <name evidence="3" type="ORF">H5R63_01125</name>
    <name evidence="2" type="ORF">H5R64_05235</name>
</gene>
<dbReference type="Proteomes" id="UP000544052">
    <property type="component" value="Unassembled WGS sequence"/>
</dbReference>
<dbReference type="Proteomes" id="UP000518255">
    <property type="component" value="Unassembled WGS sequence"/>
</dbReference>
<dbReference type="InterPro" id="IPR013321">
    <property type="entry name" value="Arc_rbn_hlx_hlx"/>
</dbReference>
<keyword evidence="5" id="KW-1185">Reference proteome</keyword>
<feature type="domain" description="Arc-like DNA binding" evidence="1">
    <location>
        <begin position="2"/>
        <end position="39"/>
    </location>
</feature>
<name>A0A7W3TY37_9LACO</name>
<proteinExistence type="predicted"/>
<dbReference type="Pfam" id="PF03869">
    <property type="entry name" value="Arc"/>
    <property type="match status" value="1"/>
</dbReference>
<dbReference type="InterPro" id="IPR005569">
    <property type="entry name" value="Arc_DNA-bd_dom"/>
</dbReference>
<reference evidence="4 5" key="1">
    <citation type="submission" date="2020-07" db="EMBL/GenBank/DDBJ databases">
        <title>Description of Limosilactobacillus balticus sp. nov., Limosilactobacillus agrestis sp. nov., Limosilactobacillus albertensis sp. nov., Limosilactobacillus rudii sp. nov., Limosilactobacillus fastidiosus sp. nov., five novel Limosilactobacillus species isolated from the vertebrate gastrointestinal tract, and proposal of 6 subspecies of Limosilactobacillus reuteri adapted to the gastrointestinal tract of specific vertebrate hosts.</title>
        <authorList>
            <person name="Li F."/>
            <person name="Cheng C."/>
            <person name="Zheng J."/>
            <person name="Quevedo R.M."/>
            <person name="Li J."/>
            <person name="Roos S."/>
            <person name="Gaenzle M.G."/>
            <person name="Walter J."/>
        </authorList>
    </citation>
    <scope>NUCLEOTIDE SEQUENCE [LARGE SCALE GENOMIC DNA]</scope>
    <source>
        <strain evidence="3 4">WF-MA3-C</strain>
        <strain evidence="2 5">WF-MO7-1</strain>
    </source>
</reference>
<evidence type="ECO:0000259" key="1">
    <source>
        <dbReference type="Pfam" id="PF03869"/>
    </source>
</evidence>
<dbReference type="Gene3D" id="1.10.1220.10">
    <property type="entry name" value="Met repressor-like"/>
    <property type="match status" value="1"/>
</dbReference>
<dbReference type="AlphaFoldDB" id="A0A7W3TY37"/>
<dbReference type="GO" id="GO:0006355">
    <property type="term" value="P:regulation of DNA-templated transcription"/>
    <property type="evidence" value="ECO:0007669"/>
    <property type="project" value="InterPro"/>
</dbReference>
<organism evidence="3 4">
    <name type="scientific">Limosilactobacillus fastidiosus</name>
    <dbReference type="NCBI Taxonomy" id="2759855"/>
    <lineage>
        <taxon>Bacteria</taxon>
        <taxon>Bacillati</taxon>
        <taxon>Bacillota</taxon>
        <taxon>Bacilli</taxon>
        <taxon>Lactobacillales</taxon>
        <taxon>Lactobacillaceae</taxon>
        <taxon>Limosilactobacillus</taxon>
    </lineage>
</organism>
<sequence>MASKLPMFGLRVPVDLMNKLKYIASYNGRSANKEIEQLIIKHVESFENHHGTIDTEKHND</sequence>
<evidence type="ECO:0000313" key="2">
    <source>
        <dbReference type="EMBL" id="MBB1063166.1"/>
    </source>
</evidence>
<dbReference type="GO" id="GO:0003677">
    <property type="term" value="F:DNA binding"/>
    <property type="evidence" value="ECO:0007669"/>
    <property type="project" value="UniProtKB-KW"/>
</dbReference>